<reference evidence="2" key="1">
    <citation type="journal article" date="2022" name="Mol. Ecol. Resour.">
        <title>The genomes of chicory, endive, great burdock and yacon provide insights into Asteraceae palaeo-polyploidization history and plant inulin production.</title>
        <authorList>
            <person name="Fan W."/>
            <person name="Wang S."/>
            <person name="Wang H."/>
            <person name="Wang A."/>
            <person name="Jiang F."/>
            <person name="Liu H."/>
            <person name="Zhao H."/>
            <person name="Xu D."/>
            <person name="Zhang Y."/>
        </authorList>
    </citation>
    <scope>NUCLEOTIDE SEQUENCE [LARGE SCALE GENOMIC DNA]</scope>
    <source>
        <strain evidence="2">cv. Punajuju</strain>
    </source>
</reference>
<accession>A0ACB9DSV3</accession>
<sequence>MNSNEAHRKKVARDGVIVGKVAVGNGGIIGRGLLKGHRLVTRIGSVQQGHEGVEKLGVGSVMATGEEVSTSDGVVAGEKNRLSNRTE</sequence>
<dbReference type="EMBL" id="CM042012">
    <property type="protein sequence ID" value="KAI3749526.1"/>
    <property type="molecule type" value="Genomic_DNA"/>
</dbReference>
<reference evidence="1 2" key="2">
    <citation type="journal article" date="2022" name="Mol. Ecol. Resour.">
        <title>The genomes of chicory, endive, great burdock and yacon provide insights into Asteraceae paleo-polyploidization history and plant inulin production.</title>
        <authorList>
            <person name="Fan W."/>
            <person name="Wang S."/>
            <person name="Wang H."/>
            <person name="Wang A."/>
            <person name="Jiang F."/>
            <person name="Liu H."/>
            <person name="Zhao H."/>
            <person name="Xu D."/>
            <person name="Zhang Y."/>
        </authorList>
    </citation>
    <scope>NUCLEOTIDE SEQUENCE [LARGE SCALE GENOMIC DNA]</scope>
    <source>
        <strain evidence="2">cv. Punajuju</strain>
        <tissue evidence="1">Leaves</tissue>
    </source>
</reference>
<keyword evidence="2" id="KW-1185">Reference proteome</keyword>
<gene>
    <name evidence="1" type="ORF">L2E82_20140</name>
</gene>
<dbReference type="Proteomes" id="UP001055811">
    <property type="component" value="Linkage Group LG04"/>
</dbReference>
<comment type="caution">
    <text evidence="1">The sequence shown here is derived from an EMBL/GenBank/DDBJ whole genome shotgun (WGS) entry which is preliminary data.</text>
</comment>
<proteinExistence type="predicted"/>
<evidence type="ECO:0000313" key="2">
    <source>
        <dbReference type="Proteomes" id="UP001055811"/>
    </source>
</evidence>
<evidence type="ECO:0000313" key="1">
    <source>
        <dbReference type="EMBL" id="KAI3749526.1"/>
    </source>
</evidence>
<organism evidence="1 2">
    <name type="scientific">Cichorium intybus</name>
    <name type="common">Chicory</name>
    <dbReference type="NCBI Taxonomy" id="13427"/>
    <lineage>
        <taxon>Eukaryota</taxon>
        <taxon>Viridiplantae</taxon>
        <taxon>Streptophyta</taxon>
        <taxon>Embryophyta</taxon>
        <taxon>Tracheophyta</taxon>
        <taxon>Spermatophyta</taxon>
        <taxon>Magnoliopsida</taxon>
        <taxon>eudicotyledons</taxon>
        <taxon>Gunneridae</taxon>
        <taxon>Pentapetalae</taxon>
        <taxon>asterids</taxon>
        <taxon>campanulids</taxon>
        <taxon>Asterales</taxon>
        <taxon>Asteraceae</taxon>
        <taxon>Cichorioideae</taxon>
        <taxon>Cichorieae</taxon>
        <taxon>Cichoriinae</taxon>
        <taxon>Cichorium</taxon>
    </lineage>
</organism>
<name>A0ACB9DSV3_CICIN</name>
<protein>
    <submittedName>
        <fullName evidence="1">Uncharacterized protein</fullName>
    </submittedName>
</protein>